<accession>A0A154BRC6</accession>
<name>A0A154BRC6_ANASB</name>
<dbReference type="GO" id="GO:0016020">
    <property type="term" value="C:membrane"/>
    <property type="evidence" value="ECO:0007669"/>
    <property type="project" value="UniProtKB-SubCell"/>
</dbReference>
<keyword evidence="4" id="KW-0645">Protease</keyword>
<keyword evidence="7" id="KW-0378">Hydrolase</keyword>
<evidence type="ECO:0000256" key="1">
    <source>
        <dbReference type="ARBA" id="ARBA00001947"/>
    </source>
</evidence>
<feature type="transmembrane region" description="Helical" evidence="12">
    <location>
        <begin position="109"/>
        <end position="130"/>
    </location>
</feature>
<evidence type="ECO:0000256" key="9">
    <source>
        <dbReference type="ARBA" id="ARBA00022989"/>
    </source>
</evidence>
<dbReference type="GO" id="GO:0008237">
    <property type="term" value="F:metallopeptidase activity"/>
    <property type="evidence" value="ECO:0007669"/>
    <property type="project" value="UniProtKB-KW"/>
</dbReference>
<feature type="transmembrane region" description="Helical" evidence="12">
    <location>
        <begin position="13"/>
        <end position="34"/>
    </location>
</feature>
<feature type="transmembrane region" description="Helical" evidence="12">
    <location>
        <begin position="136"/>
        <end position="155"/>
    </location>
</feature>
<dbReference type="Pfam" id="PF02163">
    <property type="entry name" value="Peptidase_M50"/>
    <property type="match status" value="1"/>
</dbReference>
<evidence type="ECO:0000256" key="4">
    <source>
        <dbReference type="ARBA" id="ARBA00022670"/>
    </source>
</evidence>
<keyword evidence="10" id="KW-0482">Metalloprotease</keyword>
<keyword evidence="9 12" id="KW-1133">Transmembrane helix</keyword>
<evidence type="ECO:0000256" key="6">
    <source>
        <dbReference type="ARBA" id="ARBA00022723"/>
    </source>
</evidence>
<dbReference type="PANTHER" id="PTHR39188">
    <property type="entry name" value="MEMBRANE-ASSOCIATED ZINC METALLOPROTEASE M50B"/>
    <property type="match status" value="1"/>
</dbReference>
<comment type="caution">
    <text evidence="14">The sequence shown here is derived from an EMBL/GenBank/DDBJ whole genome shotgun (WGS) entry which is preliminary data.</text>
</comment>
<evidence type="ECO:0000313" key="14">
    <source>
        <dbReference type="EMBL" id="KYZ76517.1"/>
    </source>
</evidence>
<dbReference type="InterPro" id="IPR008915">
    <property type="entry name" value="Peptidase_M50"/>
</dbReference>
<keyword evidence="5 12" id="KW-0812">Transmembrane</keyword>
<evidence type="ECO:0000256" key="12">
    <source>
        <dbReference type="SAM" id="Phobius"/>
    </source>
</evidence>
<feature type="transmembrane region" description="Helical" evidence="12">
    <location>
        <begin position="41"/>
        <end position="65"/>
    </location>
</feature>
<keyword evidence="15" id="KW-1185">Reference proteome</keyword>
<evidence type="ECO:0000256" key="7">
    <source>
        <dbReference type="ARBA" id="ARBA00022801"/>
    </source>
</evidence>
<feature type="domain" description="Peptidase M50" evidence="13">
    <location>
        <begin position="55"/>
        <end position="130"/>
    </location>
</feature>
<dbReference type="PANTHER" id="PTHR39188:SF3">
    <property type="entry name" value="STAGE IV SPORULATION PROTEIN FB"/>
    <property type="match status" value="1"/>
</dbReference>
<dbReference type="RefSeq" id="WP_082816806.1">
    <property type="nucleotide sequence ID" value="NZ_LSGP01000017.1"/>
</dbReference>
<keyword evidence="6" id="KW-0479">Metal-binding</keyword>
<gene>
    <name evidence="14" type="ORF">AXX12_08780</name>
</gene>
<sequence length="244" mass="26789">MGWFRVIHVGRDVLRRAGLCLGGIITMLEIDSVLSTTASMLLSIAIYAVAFGWRFAIGFVILLLIHELGHVVASRIMGIRTSALLFIPFIGAVVRLATPPQTLKSEANIALGGPALGTLSALVCLAVYFWTDGILMLALSYTACLINLFNLIPCAPFDGGRIGAVISPYFWRMGSLVLLLVLLFTKNIIILLVFLCSLTKWGQANQDIEYYRLTIGQRLTVAWQYFGLLSVLGVCTLYLSQLMR</sequence>
<protein>
    <submittedName>
        <fullName evidence="14">Peptidase M50</fullName>
    </submittedName>
</protein>
<dbReference type="OrthoDB" id="9781963at2"/>
<dbReference type="GO" id="GO:0006508">
    <property type="term" value="P:proteolysis"/>
    <property type="evidence" value="ECO:0007669"/>
    <property type="project" value="UniProtKB-KW"/>
</dbReference>
<proteinExistence type="inferred from homology"/>
<feature type="transmembrane region" description="Helical" evidence="12">
    <location>
        <begin position="221"/>
        <end position="239"/>
    </location>
</feature>
<evidence type="ECO:0000256" key="10">
    <source>
        <dbReference type="ARBA" id="ARBA00023049"/>
    </source>
</evidence>
<evidence type="ECO:0000256" key="8">
    <source>
        <dbReference type="ARBA" id="ARBA00022833"/>
    </source>
</evidence>
<feature type="transmembrane region" description="Helical" evidence="12">
    <location>
        <begin position="176"/>
        <end position="201"/>
    </location>
</feature>
<evidence type="ECO:0000313" key="15">
    <source>
        <dbReference type="Proteomes" id="UP000076268"/>
    </source>
</evidence>
<dbReference type="AlphaFoldDB" id="A0A154BRC6"/>
<evidence type="ECO:0000259" key="13">
    <source>
        <dbReference type="Pfam" id="PF02163"/>
    </source>
</evidence>
<comment type="similarity">
    <text evidence="3">Belongs to the peptidase M50B family.</text>
</comment>
<evidence type="ECO:0000256" key="2">
    <source>
        <dbReference type="ARBA" id="ARBA00004141"/>
    </source>
</evidence>
<evidence type="ECO:0000256" key="11">
    <source>
        <dbReference type="ARBA" id="ARBA00023136"/>
    </source>
</evidence>
<comment type="subcellular location">
    <subcellularLocation>
        <location evidence="2">Membrane</location>
        <topology evidence="2">Multi-pass membrane protein</topology>
    </subcellularLocation>
</comment>
<keyword evidence="8" id="KW-0862">Zinc</keyword>
<keyword evidence="11 12" id="KW-0472">Membrane</keyword>
<dbReference type="GO" id="GO:0046872">
    <property type="term" value="F:metal ion binding"/>
    <property type="evidence" value="ECO:0007669"/>
    <property type="project" value="UniProtKB-KW"/>
</dbReference>
<evidence type="ECO:0000256" key="5">
    <source>
        <dbReference type="ARBA" id="ARBA00022692"/>
    </source>
</evidence>
<dbReference type="EMBL" id="LSGP01000017">
    <property type="protein sequence ID" value="KYZ76517.1"/>
    <property type="molecule type" value="Genomic_DNA"/>
</dbReference>
<comment type="cofactor">
    <cofactor evidence="1">
        <name>Zn(2+)</name>
        <dbReference type="ChEBI" id="CHEBI:29105"/>
    </cofactor>
</comment>
<feature type="transmembrane region" description="Helical" evidence="12">
    <location>
        <begin position="77"/>
        <end position="97"/>
    </location>
</feature>
<dbReference type="STRING" id="1794912.AXX12_08780"/>
<reference evidence="14 15" key="1">
    <citation type="submission" date="2016-02" db="EMBL/GenBank/DDBJ databases">
        <title>Anaerosporomusa subterraneum gen. nov., sp. nov., a spore-forming obligate anaerobe isolated from saprolite.</title>
        <authorList>
            <person name="Choi J.K."/>
            <person name="Shah M."/>
            <person name="Yee N."/>
        </authorList>
    </citation>
    <scope>NUCLEOTIDE SEQUENCE [LARGE SCALE GENOMIC DNA]</scope>
    <source>
        <strain evidence="14 15">RU4</strain>
    </source>
</reference>
<evidence type="ECO:0000256" key="3">
    <source>
        <dbReference type="ARBA" id="ARBA00007931"/>
    </source>
</evidence>
<organism evidence="14 15">
    <name type="scientific">Anaerosporomusa subterranea</name>
    <dbReference type="NCBI Taxonomy" id="1794912"/>
    <lineage>
        <taxon>Bacteria</taxon>
        <taxon>Bacillati</taxon>
        <taxon>Bacillota</taxon>
        <taxon>Negativicutes</taxon>
        <taxon>Acetonemataceae</taxon>
        <taxon>Anaerosporomusa</taxon>
    </lineage>
</organism>
<dbReference type="Proteomes" id="UP000076268">
    <property type="component" value="Unassembled WGS sequence"/>
</dbReference>